<evidence type="ECO:0000259" key="1">
    <source>
        <dbReference type="Pfam" id="PF07992"/>
    </source>
</evidence>
<accession>A0A7S7LWY5</accession>
<dbReference type="RefSeq" id="WP_194369834.1">
    <property type="nucleotide sequence ID" value="NZ_CP054492.1"/>
</dbReference>
<dbReference type="GO" id="GO:0071949">
    <property type="term" value="F:FAD binding"/>
    <property type="evidence" value="ECO:0007669"/>
    <property type="project" value="TreeGrafter"/>
</dbReference>
<dbReference type="InterPro" id="IPR015904">
    <property type="entry name" value="Sulphide_quinone_reductase"/>
</dbReference>
<evidence type="ECO:0000313" key="3">
    <source>
        <dbReference type="Proteomes" id="UP000593994"/>
    </source>
</evidence>
<sequence length="498" mass="53889">MNKNQILEEILNEVDKHPEIMSRRDALKYLTISPLAASVLASATVGTTAAVASADVSGKIVIVGGGLAGMSTAARLNNSISNADITVIEPDPLSVSYQPGQTLVGGGVWEISDIQYKRDDYVPSGVKLIKGSVTAFDPDNNKVTVDGNQEVSYDQLVVATGVVLNYAAIKGLDGVITSSGKNNAATKQTITRDGLHSIYFQDGAEATWKGIQELIEKAKNHTGSEKLQAIFTHPNTPLKCGGAPKKIMYLTHARLVDAGVRDKVELTFYPNGGGMFGIKDYHTAIVKQFEERGFKWNYKHNLIAVDTATKTATFDKWAMVKQEVEDDMGDKVMKEVRVSEPVEVKYDFMHVSPPQKAPDVVGKSKLGSAKSWVTVDKETLQSSFYPNVWSLGDCAGVPMGKTGGSARKQYKVVVDNMISVMGGKAPTAKYDGYTVCPLITGLGTVMLAEFNWASKKPGSGVNAASFPLDPTKERWIMWLLKVYLLKPMTIHGMLSGKA</sequence>
<evidence type="ECO:0000313" key="2">
    <source>
        <dbReference type="EMBL" id="QOY52099.1"/>
    </source>
</evidence>
<gene>
    <name evidence="2" type="ORF">HUE88_13625</name>
</gene>
<organism evidence="2 3">
    <name type="scientific">Candidatus Sulfurimonas baltica</name>
    <dbReference type="NCBI Taxonomy" id="2740404"/>
    <lineage>
        <taxon>Bacteria</taxon>
        <taxon>Pseudomonadati</taxon>
        <taxon>Campylobacterota</taxon>
        <taxon>Epsilonproteobacteria</taxon>
        <taxon>Campylobacterales</taxon>
        <taxon>Sulfurimonadaceae</taxon>
        <taxon>Sulfurimonas</taxon>
    </lineage>
</organism>
<name>A0A7S7LWY5_9BACT</name>
<keyword evidence="3" id="KW-1185">Reference proteome</keyword>
<dbReference type="Proteomes" id="UP000593994">
    <property type="component" value="Chromosome"/>
</dbReference>
<dbReference type="InterPro" id="IPR023753">
    <property type="entry name" value="FAD/NAD-binding_dom"/>
</dbReference>
<protein>
    <submittedName>
        <fullName evidence="2">NAD(P)/FAD-dependent oxidoreductase</fullName>
    </submittedName>
</protein>
<reference evidence="2 3" key="1">
    <citation type="submission" date="2020-05" db="EMBL/GenBank/DDBJ databases">
        <title>Sulfurimonas marisnigri, sp. nov., and Sulfurimonas baltica, sp. nov., manganese oxide reducing chemolithoautotrophs of the class Epsilonproteobacteria isolated from the pelagic redoxclines of the Black and Baltic Seas and emended description of the genus Sulfurimonas.</title>
        <authorList>
            <person name="Henkel J.V."/>
            <person name="Laudan C."/>
            <person name="Werner J."/>
            <person name="Neu T."/>
            <person name="Plewe S."/>
            <person name="Sproer C."/>
            <person name="Bunk B."/>
            <person name="Schulz-Vogt H.N."/>
        </authorList>
    </citation>
    <scope>NUCLEOTIDE SEQUENCE [LARGE SCALE GENOMIC DNA]</scope>
    <source>
        <strain evidence="2 3">GD2</strain>
    </source>
</reference>
<proteinExistence type="predicted"/>
<dbReference type="EMBL" id="CP054492">
    <property type="protein sequence ID" value="QOY52099.1"/>
    <property type="molecule type" value="Genomic_DNA"/>
</dbReference>
<dbReference type="AlphaFoldDB" id="A0A7S7LWY5"/>
<dbReference type="Pfam" id="PF07992">
    <property type="entry name" value="Pyr_redox_2"/>
    <property type="match status" value="1"/>
</dbReference>
<dbReference type="PANTHER" id="PTHR10632:SF2">
    <property type="entry name" value="SULFIDE:QUINONE OXIDOREDUCTASE, MITOCHONDRIAL"/>
    <property type="match status" value="1"/>
</dbReference>
<dbReference type="GO" id="GO:0070224">
    <property type="term" value="F:sulfide:quinone oxidoreductase activity"/>
    <property type="evidence" value="ECO:0007669"/>
    <property type="project" value="TreeGrafter"/>
</dbReference>
<dbReference type="PANTHER" id="PTHR10632">
    <property type="entry name" value="SULFIDE:QUINONE OXIDOREDUCTASE"/>
    <property type="match status" value="1"/>
</dbReference>
<dbReference type="SUPFAM" id="SSF51905">
    <property type="entry name" value="FAD/NAD(P)-binding domain"/>
    <property type="match status" value="2"/>
</dbReference>
<dbReference type="KEGG" id="sbal:HUE88_13625"/>
<dbReference type="InterPro" id="IPR036188">
    <property type="entry name" value="FAD/NAD-bd_sf"/>
</dbReference>
<feature type="domain" description="FAD/NAD(P)-binding" evidence="1">
    <location>
        <begin position="59"/>
        <end position="177"/>
    </location>
</feature>
<dbReference type="Gene3D" id="3.50.50.60">
    <property type="entry name" value="FAD/NAD(P)-binding domain"/>
    <property type="match status" value="2"/>
</dbReference>
<dbReference type="GO" id="GO:0070221">
    <property type="term" value="P:sulfide oxidation, using sulfide:quinone oxidoreductase"/>
    <property type="evidence" value="ECO:0007669"/>
    <property type="project" value="TreeGrafter"/>
</dbReference>